<evidence type="ECO:0008006" key="3">
    <source>
        <dbReference type="Google" id="ProtNLM"/>
    </source>
</evidence>
<accession>A0A132NVQ2</accession>
<comment type="caution">
    <text evidence="1">The sequence shown here is derived from an EMBL/GenBank/DDBJ whole genome shotgun (WGS) entry which is preliminary data.</text>
</comment>
<dbReference type="OrthoDB" id="417678at2759"/>
<gene>
    <name evidence="1" type="ORF">QR46_1844</name>
</gene>
<dbReference type="InterPro" id="IPR007858">
    <property type="entry name" value="Dpy-30_motif"/>
</dbReference>
<dbReference type="Proteomes" id="UP000070089">
    <property type="component" value="Unassembled WGS sequence"/>
</dbReference>
<dbReference type="VEuPathDB" id="GiardiaDB:QR46_1844"/>
<dbReference type="CDD" id="cd22966">
    <property type="entry name" value="DD_DYDC-like"/>
    <property type="match status" value="1"/>
</dbReference>
<evidence type="ECO:0000313" key="2">
    <source>
        <dbReference type="Proteomes" id="UP000070089"/>
    </source>
</evidence>
<protein>
    <recommendedName>
        <fullName evidence="3">Dpy-30 motif-containing protein</fullName>
    </recommendedName>
</protein>
<organism evidence="1 2">
    <name type="scientific">Giardia duodenalis assemblage B</name>
    <dbReference type="NCBI Taxonomy" id="1394984"/>
    <lineage>
        <taxon>Eukaryota</taxon>
        <taxon>Metamonada</taxon>
        <taxon>Diplomonadida</taxon>
        <taxon>Hexamitidae</taxon>
        <taxon>Giardiinae</taxon>
        <taxon>Giardia</taxon>
    </lineage>
</organism>
<dbReference type="EMBL" id="JXTI01000042">
    <property type="protein sequence ID" value="KWX14147.1"/>
    <property type="molecule type" value="Genomic_DNA"/>
</dbReference>
<proteinExistence type="predicted"/>
<dbReference type="Pfam" id="PF05186">
    <property type="entry name" value="Dpy-30"/>
    <property type="match status" value="1"/>
</dbReference>
<sequence length="56" mass="6277">MDTRIDQATIKYLTEAVGEQLSNAFAEAICRKPKDAIEFIGNYLVEASKEFEAHLS</sequence>
<name>A0A132NVQ2_GIAIN</name>
<reference evidence="1 2" key="1">
    <citation type="journal article" date="2015" name="Mol. Biochem. Parasitol.">
        <title>Identification of polymorphic genes for use in assemblage B genotyping assays through comparative genomics of multiple assemblage B Giardia duodenalis isolates.</title>
        <authorList>
            <person name="Wielinga C."/>
            <person name="Thompson R.C."/>
            <person name="Monis P."/>
            <person name="Ryan U."/>
        </authorList>
    </citation>
    <scope>NUCLEOTIDE SEQUENCE [LARGE SCALE GENOMIC DNA]</scope>
    <source>
        <strain evidence="1 2">BAH15c1</strain>
    </source>
</reference>
<evidence type="ECO:0000313" key="1">
    <source>
        <dbReference type="EMBL" id="KWX14147.1"/>
    </source>
</evidence>
<dbReference type="AlphaFoldDB" id="A0A132NVQ2"/>
<dbReference type="Gene3D" id="1.20.890.10">
    <property type="entry name" value="cAMP-dependent protein kinase regulatory subunit, dimerization-anchoring domain"/>
    <property type="match status" value="1"/>
</dbReference>
<dbReference type="InterPro" id="IPR049630">
    <property type="entry name" value="DYDC-like_DD"/>
</dbReference>